<reference evidence="1" key="1">
    <citation type="submission" date="2022-06" db="EMBL/GenBank/DDBJ databases">
        <title>Characterization of Erwinia amylovora bacteriophages.</title>
        <authorList>
            <person name="Besarab N.V."/>
            <person name="Letarov A.V."/>
            <person name="Babenko V.V."/>
            <person name="Kulikov E.E."/>
            <person name="Belalov I.S."/>
            <person name="Lagonenko A.L."/>
        </authorList>
    </citation>
    <scope>NUCLEOTIDE SEQUENCE</scope>
</reference>
<evidence type="ECO:0000313" key="1">
    <source>
        <dbReference type="EMBL" id="UTQ80065.1"/>
    </source>
</evidence>
<dbReference type="Proteomes" id="UP001059605">
    <property type="component" value="Genome"/>
</dbReference>
<sequence>MLQRTEWKHVKQALYMMAYGASKRKAKRVIMKGRKMTARQAASAIKWAEFTLAGPMVIIK</sequence>
<gene>
    <name evidence="1" type="ORF">14Stepyanka_00046</name>
</gene>
<proteinExistence type="predicted"/>
<accession>A0A9E7NNE9</accession>
<organism evidence="1 2">
    <name type="scientific">Erwinia phage Stepyanka</name>
    <dbReference type="NCBI Taxonomy" id="2961688"/>
    <lineage>
        <taxon>Viruses</taxon>
        <taxon>Duplodnaviria</taxon>
        <taxon>Heunggongvirae</taxon>
        <taxon>Uroviricota</taxon>
        <taxon>Caudoviricetes</taxon>
        <taxon>Autographivirales</taxon>
        <taxon>Autotranscriptaviridae</taxon>
        <taxon>Studiervirinae</taxon>
        <taxon>Elunavirus</taxon>
        <taxon>Elunavirus stepyanka</taxon>
    </lineage>
</organism>
<protein>
    <submittedName>
        <fullName evidence="1">Uncharacterized protein</fullName>
    </submittedName>
</protein>
<evidence type="ECO:0000313" key="2">
    <source>
        <dbReference type="Proteomes" id="UP001059605"/>
    </source>
</evidence>
<name>A0A9E7NNE9_9CAUD</name>
<dbReference type="EMBL" id="ON715521">
    <property type="protein sequence ID" value="UTQ80065.1"/>
    <property type="molecule type" value="Genomic_DNA"/>
</dbReference>
<keyword evidence="2" id="KW-1185">Reference proteome</keyword>